<dbReference type="PRINTS" id="PR00481">
    <property type="entry name" value="LAMNOPPTDASE"/>
</dbReference>
<name>A0A6J4MT90_9ACTN</name>
<evidence type="ECO:0000256" key="9">
    <source>
        <dbReference type="SAM" id="MobiDB-lite"/>
    </source>
</evidence>
<evidence type="ECO:0000256" key="5">
    <source>
        <dbReference type="ARBA" id="ARBA00033172"/>
    </source>
</evidence>
<dbReference type="SUPFAM" id="SSF53187">
    <property type="entry name" value="Zn-dependent exopeptidases"/>
    <property type="match status" value="1"/>
</dbReference>
<feature type="compositionally biased region" description="Basic and acidic residues" evidence="9">
    <location>
        <begin position="153"/>
        <end position="163"/>
    </location>
</feature>
<dbReference type="GO" id="GO:0005737">
    <property type="term" value="C:cytoplasm"/>
    <property type="evidence" value="ECO:0007669"/>
    <property type="project" value="InterPro"/>
</dbReference>
<gene>
    <name evidence="12" type="ORF">AVDCRST_MAG32-298</name>
</gene>
<dbReference type="SUPFAM" id="SSF52949">
    <property type="entry name" value="Macro domain-like"/>
    <property type="match status" value="1"/>
</dbReference>
<keyword evidence="3" id="KW-0645">Protease</keyword>
<dbReference type="CDD" id="cd00433">
    <property type="entry name" value="Peptidase_M17"/>
    <property type="match status" value="1"/>
</dbReference>
<feature type="domain" description="Peptidase M17 leucyl aminopeptidase N-terminal" evidence="11">
    <location>
        <begin position="31"/>
        <end position="145"/>
    </location>
</feature>
<dbReference type="PANTHER" id="PTHR11963">
    <property type="entry name" value="LEUCINE AMINOPEPTIDASE-RELATED"/>
    <property type="match status" value="1"/>
</dbReference>
<keyword evidence="4 12" id="KW-0378">Hydrolase</keyword>
<comment type="function">
    <text evidence="6">Presumably involved in the processing and regular turnover of intracellular proteins. Catalyzes the removal of unsubstituted N-terminal amino acids from various peptides.</text>
</comment>
<organism evidence="12">
    <name type="scientific">uncultured Nocardioides sp</name>
    <dbReference type="NCBI Taxonomy" id="198441"/>
    <lineage>
        <taxon>Bacteria</taxon>
        <taxon>Bacillati</taxon>
        <taxon>Actinomycetota</taxon>
        <taxon>Actinomycetes</taxon>
        <taxon>Propionibacteriales</taxon>
        <taxon>Nocardioidaceae</taxon>
        <taxon>Nocardioides</taxon>
        <taxon>environmental samples</taxon>
    </lineage>
</organism>
<keyword evidence="2 12" id="KW-0031">Aminopeptidase</keyword>
<dbReference type="NCBIfam" id="NF002073">
    <property type="entry name" value="PRK00913.1-2"/>
    <property type="match status" value="1"/>
</dbReference>
<evidence type="ECO:0000256" key="7">
    <source>
        <dbReference type="ARBA" id="ARBA00050021"/>
    </source>
</evidence>
<dbReference type="InterPro" id="IPR008283">
    <property type="entry name" value="Peptidase_M17_N"/>
</dbReference>
<accession>A0A6J4MT90</accession>
<dbReference type="InterPro" id="IPR011356">
    <property type="entry name" value="Leucine_aapep/pepB"/>
</dbReference>
<sequence length="524" mass="53707">MPGVTSYTLRTGSPARTRSDAVVAGVVWTPQGPRLGEAAAEVGEAYGRKLRPLLASMGVTGKAGEAVTLPTNGVVKAPLLVLVGLGPDETDHVAVRRAAGVAARSVPNAASVALALPAGTPELVAAVTEGHLLGGYTFTRYKSAKPSKGARSSGKDAPLDTEPTTKDAVDAVVLSPVARRADAVAAFEAAQVVARAVLQCRDWVNTPPGDLTPPLFADAVSSAHAELTKGRGAPKVGIEVLDEDQLAEMGCGGILSVGSSSVAPPRLVRLTWEPPAAVAHLALVGKGVTFDSGGLTIKPSSSMLHMKGDMAGAAAAVAATFAIARLGLPLRVTTYAPMAENMVSGTSSRPGDVVTMRGGTTVELANLDAEGRMLLGDALALAVEQRPDLVVDIATLTGHMQVALGDKVAAVMGSDDAQRSLVLDASAAAGEPHWPMPIPEEMTERVTSSKVADLLQHDWVRWGGGLYAAAFLREFTAGLPWAHLDIAGNEMNTGGPYGHVPAGATGFGVATLVQLARDLVALRS</sequence>
<dbReference type="Pfam" id="PF00883">
    <property type="entry name" value="Peptidase_M17"/>
    <property type="match status" value="1"/>
</dbReference>
<evidence type="ECO:0000256" key="4">
    <source>
        <dbReference type="ARBA" id="ARBA00022801"/>
    </source>
</evidence>
<dbReference type="GO" id="GO:0070006">
    <property type="term" value="F:metalloaminopeptidase activity"/>
    <property type="evidence" value="ECO:0007669"/>
    <property type="project" value="InterPro"/>
</dbReference>
<dbReference type="Pfam" id="PF02789">
    <property type="entry name" value="Peptidase_M17_N"/>
    <property type="match status" value="1"/>
</dbReference>
<dbReference type="Gene3D" id="3.40.630.10">
    <property type="entry name" value="Zn peptidases"/>
    <property type="match status" value="1"/>
</dbReference>
<dbReference type="EMBL" id="CADCUM010000014">
    <property type="protein sequence ID" value="CAA9368251.1"/>
    <property type="molecule type" value="Genomic_DNA"/>
</dbReference>
<evidence type="ECO:0000256" key="6">
    <source>
        <dbReference type="ARBA" id="ARBA00049972"/>
    </source>
</evidence>
<dbReference type="GO" id="GO:0006508">
    <property type="term" value="P:proteolysis"/>
    <property type="evidence" value="ECO:0007669"/>
    <property type="project" value="UniProtKB-KW"/>
</dbReference>
<dbReference type="GO" id="GO:0030145">
    <property type="term" value="F:manganese ion binding"/>
    <property type="evidence" value="ECO:0007669"/>
    <property type="project" value="InterPro"/>
</dbReference>
<proteinExistence type="inferred from homology"/>
<dbReference type="PANTHER" id="PTHR11963:SF23">
    <property type="entry name" value="CYTOSOL AMINOPEPTIDASE"/>
    <property type="match status" value="1"/>
</dbReference>
<comment type="similarity">
    <text evidence="1">Belongs to the peptidase M17 family.</text>
</comment>
<dbReference type="Gene3D" id="3.40.220.10">
    <property type="entry name" value="Leucine Aminopeptidase, subunit E, domain 1"/>
    <property type="match status" value="1"/>
</dbReference>
<dbReference type="InterPro" id="IPR000819">
    <property type="entry name" value="Peptidase_M17_C"/>
</dbReference>
<evidence type="ECO:0000256" key="3">
    <source>
        <dbReference type="ARBA" id="ARBA00022670"/>
    </source>
</evidence>
<evidence type="ECO:0000313" key="12">
    <source>
        <dbReference type="EMBL" id="CAA9368251.1"/>
    </source>
</evidence>
<evidence type="ECO:0000256" key="8">
    <source>
        <dbReference type="ARBA" id="ARBA00050061"/>
    </source>
</evidence>
<evidence type="ECO:0000259" key="10">
    <source>
        <dbReference type="Pfam" id="PF00883"/>
    </source>
</evidence>
<evidence type="ECO:0000259" key="11">
    <source>
        <dbReference type="Pfam" id="PF02789"/>
    </source>
</evidence>
<dbReference type="InterPro" id="IPR043472">
    <property type="entry name" value="Macro_dom-like"/>
</dbReference>
<evidence type="ECO:0000256" key="2">
    <source>
        <dbReference type="ARBA" id="ARBA00022438"/>
    </source>
</evidence>
<evidence type="ECO:0000256" key="1">
    <source>
        <dbReference type="ARBA" id="ARBA00009528"/>
    </source>
</evidence>
<dbReference type="AlphaFoldDB" id="A0A6J4MT90"/>
<protein>
    <recommendedName>
        <fullName evidence="7">Probable cytosol aminopeptidase</fullName>
    </recommendedName>
    <alternativeName>
        <fullName evidence="8">Leucine aminopeptidase</fullName>
    </alternativeName>
    <alternativeName>
        <fullName evidence="5">Leucyl aminopeptidase</fullName>
    </alternativeName>
</protein>
<feature type="region of interest" description="Disordered" evidence="9">
    <location>
        <begin position="143"/>
        <end position="163"/>
    </location>
</feature>
<feature type="domain" description="Cytosol aminopeptidase" evidence="10">
    <location>
        <begin position="200"/>
        <end position="513"/>
    </location>
</feature>
<reference evidence="12" key="1">
    <citation type="submission" date="2020-02" db="EMBL/GenBank/DDBJ databases">
        <authorList>
            <person name="Meier V. D."/>
        </authorList>
    </citation>
    <scope>NUCLEOTIDE SEQUENCE</scope>
    <source>
        <strain evidence="12">AVDCRST_MAG32</strain>
    </source>
</reference>